<keyword evidence="3" id="KW-0812">Transmembrane</keyword>
<dbReference type="CDD" id="cd02028">
    <property type="entry name" value="UMPK_like"/>
    <property type="match status" value="1"/>
</dbReference>
<organism evidence="5 6">
    <name type="scientific">Eucalyptus globulus</name>
    <name type="common">Tasmanian blue gum</name>
    <dbReference type="NCBI Taxonomy" id="34317"/>
    <lineage>
        <taxon>Eukaryota</taxon>
        <taxon>Viridiplantae</taxon>
        <taxon>Streptophyta</taxon>
        <taxon>Embryophyta</taxon>
        <taxon>Tracheophyta</taxon>
        <taxon>Spermatophyta</taxon>
        <taxon>Magnoliopsida</taxon>
        <taxon>eudicotyledons</taxon>
        <taxon>Gunneridae</taxon>
        <taxon>Pentapetalae</taxon>
        <taxon>rosids</taxon>
        <taxon>malvids</taxon>
        <taxon>Myrtales</taxon>
        <taxon>Myrtaceae</taxon>
        <taxon>Myrtoideae</taxon>
        <taxon>Eucalypteae</taxon>
        <taxon>Eucalyptus</taxon>
    </lineage>
</organism>
<evidence type="ECO:0000259" key="4">
    <source>
        <dbReference type="PROSITE" id="PS51707"/>
    </source>
</evidence>
<name>A0ABD3LA46_EUCGL</name>
<keyword evidence="6" id="KW-1185">Reference proteome</keyword>
<feature type="region of interest" description="Disordered" evidence="2">
    <location>
        <begin position="1"/>
        <end position="25"/>
    </location>
</feature>
<dbReference type="EMBL" id="JBJKBG010000002">
    <property type="protein sequence ID" value="KAL3748685.1"/>
    <property type="molecule type" value="Genomic_DNA"/>
</dbReference>
<dbReference type="InterPro" id="IPR033469">
    <property type="entry name" value="CYTH-like_dom_sf"/>
</dbReference>
<comment type="caution">
    <text evidence="5">The sequence shown here is derived from an EMBL/GenBank/DDBJ whole genome shotgun (WGS) entry which is preliminary data.</text>
</comment>
<evidence type="ECO:0000256" key="1">
    <source>
        <dbReference type="SAM" id="Coils"/>
    </source>
</evidence>
<feature type="transmembrane region" description="Helical" evidence="3">
    <location>
        <begin position="640"/>
        <end position="659"/>
    </location>
</feature>
<dbReference type="InterPro" id="IPR027417">
    <property type="entry name" value="P-loop_NTPase"/>
</dbReference>
<accession>A0ABD3LA46</accession>
<feature type="domain" description="CYTH" evidence="4">
    <location>
        <begin position="255"/>
        <end position="420"/>
    </location>
</feature>
<keyword evidence="3" id="KW-1133">Transmembrane helix</keyword>
<feature type="compositionally biased region" description="Polar residues" evidence="2">
    <location>
        <begin position="1"/>
        <end position="18"/>
    </location>
</feature>
<dbReference type="PROSITE" id="PS51707">
    <property type="entry name" value="CYTH"/>
    <property type="match status" value="1"/>
</dbReference>
<keyword evidence="3" id="KW-0472">Membrane</keyword>
<gene>
    <name evidence="5" type="ORF">ACJRO7_009857</name>
</gene>
<dbReference type="PANTHER" id="PTHR10285">
    <property type="entry name" value="URIDINE KINASE"/>
    <property type="match status" value="1"/>
</dbReference>
<evidence type="ECO:0000256" key="3">
    <source>
        <dbReference type="SAM" id="Phobius"/>
    </source>
</evidence>
<dbReference type="GO" id="GO:0016462">
    <property type="term" value="F:pyrophosphatase activity"/>
    <property type="evidence" value="ECO:0007669"/>
    <property type="project" value="UniProtKB-ARBA"/>
</dbReference>
<proteinExistence type="predicted"/>
<dbReference type="InterPro" id="IPR006083">
    <property type="entry name" value="PRK/URK"/>
</dbReference>
<evidence type="ECO:0000256" key="2">
    <source>
        <dbReference type="SAM" id="MobiDB-lite"/>
    </source>
</evidence>
<dbReference type="InterPro" id="IPR023577">
    <property type="entry name" value="CYTH_domain"/>
</dbReference>
<dbReference type="AlphaFoldDB" id="A0ABD3LA46"/>
<feature type="coiled-coil region" evidence="1">
    <location>
        <begin position="508"/>
        <end position="535"/>
    </location>
</feature>
<protein>
    <recommendedName>
        <fullName evidence="4">CYTH domain-containing protein</fullName>
    </recommendedName>
</protein>
<evidence type="ECO:0000313" key="5">
    <source>
        <dbReference type="EMBL" id="KAL3748685.1"/>
    </source>
</evidence>
<sequence length="666" mass="74943">MFLTLPENQMAQDNSPSADSPRRRSGLLRDQVQIVKRKDSDRFEIVQIQESLSFEKGFFIFIRACQLLAQKNDGLILVGVAGPSGAGKTVFTEKVLNFMPSIAVITMDNYNDSSRVIDGNFDDPRLTDYDTLLENIHGLKAGKPAQVPIYDFKSSSRIGYRTIEVPSSRIVIIEGIYALSEKLRPLLDLRVSVTGGVHFDLVKRVLRDIQRAGQEPEEIIQQISETVYPMYKAFIEPDLQTAHIKIINKFNPFSGFQNPTYILKSTRTVTVDQIKAVFPGTYSESMEETYDIYLLPPGEDPEACQSYLRMRNRDGKYNLMFEEWVTDSPFIISPRITFEVSVRLLGGLMALGYTIASILKRSSHIFSDERVTVKTDWLEQLNRKYVQVQGRDRMYVKYVAEQLGLDGSYVSRTYIEQIQLEKLVNDVMALPDDLKTKLSLDDDLVSSPKEALSRASADRRMKYLSRGMSQSFSSQKDKNLKLTRLAINNRRFDGRTLEPPAIASQGVITHLSDQISTLNERMDEFSSRIEELNSKSNTRRVSASQQNLALQAEACNGSGPTSLFISGLGNGSLTGPLMPHSSSSSQLAKDSPLMEEILVIARSQRQIMHQLDNLSNLLHDYWGERTRQARTNDVTSMADVVTVPIVLTLAFGGLGLILLKTLTTQR</sequence>
<dbReference type="Proteomes" id="UP001634007">
    <property type="component" value="Unassembled WGS sequence"/>
</dbReference>
<evidence type="ECO:0000313" key="6">
    <source>
        <dbReference type="Proteomes" id="UP001634007"/>
    </source>
</evidence>
<dbReference type="Pfam" id="PF00485">
    <property type="entry name" value="PRK"/>
    <property type="match status" value="1"/>
</dbReference>
<dbReference type="SUPFAM" id="SSF55154">
    <property type="entry name" value="CYTH-like phosphatases"/>
    <property type="match status" value="1"/>
</dbReference>
<keyword evidence="1" id="KW-0175">Coiled coil</keyword>
<dbReference type="Pfam" id="PF01928">
    <property type="entry name" value="CYTH"/>
    <property type="match status" value="1"/>
</dbReference>
<dbReference type="SUPFAM" id="SSF52540">
    <property type="entry name" value="P-loop containing nucleoside triphosphate hydrolases"/>
    <property type="match status" value="1"/>
</dbReference>
<dbReference type="Gene3D" id="3.40.50.300">
    <property type="entry name" value="P-loop containing nucleotide triphosphate hydrolases"/>
    <property type="match status" value="1"/>
</dbReference>
<reference evidence="5 6" key="1">
    <citation type="submission" date="2024-11" db="EMBL/GenBank/DDBJ databases">
        <title>Chromosome-level genome assembly of Eucalyptus globulus Labill. provides insights into its genome evolution.</title>
        <authorList>
            <person name="Li X."/>
        </authorList>
    </citation>
    <scope>NUCLEOTIDE SEQUENCE [LARGE SCALE GENOMIC DNA]</scope>
    <source>
        <strain evidence="5">CL2024</strain>
        <tissue evidence="5">Fresh tender leaves</tissue>
    </source>
</reference>
<dbReference type="PRINTS" id="PR00988">
    <property type="entry name" value="URIDINKINASE"/>
</dbReference>